<dbReference type="AlphaFoldDB" id="A0A382M9Y9"/>
<keyword evidence="1" id="KW-1133">Transmembrane helix</keyword>
<feature type="transmembrane region" description="Helical" evidence="1">
    <location>
        <begin position="207"/>
        <end position="231"/>
    </location>
</feature>
<proteinExistence type="predicted"/>
<dbReference type="EMBL" id="UINC01092328">
    <property type="protein sequence ID" value="SVC45814.1"/>
    <property type="molecule type" value="Genomic_DNA"/>
</dbReference>
<sequence length="368" mass="42862">RINLLVTNDGIFNSLILWFIYLIIVFVKHVDILKSFSFPKHILLKLSVIFLLEVALIQFRLNIILVIMSALISLLLVKKFKAFVYLTGCSLLLIISVISIFSFIEVTHLKNSGIDHFFNMFYAINVSYIKLQLWKILPRLILGISGLSNPLLSLFFLVFPLSTIYFGIRGIVEKNFIKIFLTMICLTGLWFTMHFQNARLIWYTFPFFYLIILTLKRVRYVGLIFVLLIYLQSFQQFYIGIARVPESKLFLYMYENNISLPINNPLLLTSKARHAYFLLNTRSYRVSDASDGILDGKIVFPVNFNWDLILIRKTLFILGDREFINSAYSQIHDMAISNGYTLESHPLTPYLDEFEGWALAQIKLKQKI</sequence>
<feature type="transmembrane region" description="Helical" evidence="1">
    <location>
        <begin position="82"/>
        <end position="104"/>
    </location>
</feature>
<feature type="transmembrane region" description="Helical" evidence="1">
    <location>
        <begin position="43"/>
        <end position="76"/>
    </location>
</feature>
<keyword evidence="1" id="KW-0472">Membrane</keyword>
<gene>
    <name evidence="2" type="ORF">METZ01_LOCUS298668</name>
</gene>
<accession>A0A382M9Y9</accession>
<name>A0A382M9Y9_9ZZZZ</name>
<feature type="transmembrane region" description="Helical" evidence="1">
    <location>
        <begin position="140"/>
        <end position="168"/>
    </location>
</feature>
<evidence type="ECO:0000313" key="2">
    <source>
        <dbReference type="EMBL" id="SVC45814.1"/>
    </source>
</evidence>
<evidence type="ECO:0000256" key="1">
    <source>
        <dbReference type="SAM" id="Phobius"/>
    </source>
</evidence>
<feature type="non-terminal residue" evidence="2">
    <location>
        <position position="1"/>
    </location>
</feature>
<feature type="transmembrane region" description="Helical" evidence="1">
    <location>
        <begin position="175"/>
        <end position="195"/>
    </location>
</feature>
<keyword evidence="1" id="KW-0812">Transmembrane</keyword>
<organism evidence="2">
    <name type="scientific">marine metagenome</name>
    <dbReference type="NCBI Taxonomy" id="408172"/>
    <lineage>
        <taxon>unclassified sequences</taxon>
        <taxon>metagenomes</taxon>
        <taxon>ecological metagenomes</taxon>
    </lineage>
</organism>
<feature type="transmembrane region" description="Helical" evidence="1">
    <location>
        <begin position="12"/>
        <end position="31"/>
    </location>
</feature>
<reference evidence="2" key="1">
    <citation type="submission" date="2018-05" db="EMBL/GenBank/DDBJ databases">
        <authorList>
            <person name="Lanie J.A."/>
            <person name="Ng W.-L."/>
            <person name="Kazmierczak K.M."/>
            <person name="Andrzejewski T.M."/>
            <person name="Davidsen T.M."/>
            <person name="Wayne K.J."/>
            <person name="Tettelin H."/>
            <person name="Glass J.I."/>
            <person name="Rusch D."/>
            <person name="Podicherti R."/>
            <person name="Tsui H.-C.T."/>
            <person name="Winkler M.E."/>
        </authorList>
    </citation>
    <scope>NUCLEOTIDE SEQUENCE</scope>
</reference>
<protein>
    <submittedName>
        <fullName evidence="2">Uncharacterized protein</fullName>
    </submittedName>
</protein>